<reference evidence="1 2" key="1">
    <citation type="submission" date="2016-10" db="EMBL/GenBank/DDBJ databases">
        <authorList>
            <person name="de Groot N.N."/>
        </authorList>
    </citation>
    <scope>NUCLEOTIDE SEQUENCE [LARGE SCALE GENOMIC DNA]</scope>
    <source>
        <strain evidence="1 2">DSM 21001</strain>
    </source>
</reference>
<organism evidence="1 2">
    <name type="scientific">Granulicella pectinivorans</name>
    <dbReference type="NCBI Taxonomy" id="474950"/>
    <lineage>
        <taxon>Bacteria</taxon>
        <taxon>Pseudomonadati</taxon>
        <taxon>Acidobacteriota</taxon>
        <taxon>Terriglobia</taxon>
        <taxon>Terriglobales</taxon>
        <taxon>Acidobacteriaceae</taxon>
        <taxon>Granulicella</taxon>
    </lineage>
</organism>
<sequence length="50" mass="5617">MEKPLKSTSHPIPWGRIAGIVLVCLAGAYASQHPHTFLYHFVKFIFLPVP</sequence>
<name>A0A1I6LZR3_9BACT</name>
<proteinExistence type="predicted"/>
<dbReference type="EMBL" id="FOZL01000001">
    <property type="protein sequence ID" value="SFS08946.1"/>
    <property type="molecule type" value="Genomic_DNA"/>
</dbReference>
<gene>
    <name evidence="1" type="ORF">SAMN05421771_1564</name>
</gene>
<dbReference type="Proteomes" id="UP000199024">
    <property type="component" value="Unassembled WGS sequence"/>
</dbReference>
<evidence type="ECO:0000313" key="1">
    <source>
        <dbReference type="EMBL" id="SFS08946.1"/>
    </source>
</evidence>
<evidence type="ECO:0000313" key="2">
    <source>
        <dbReference type="Proteomes" id="UP000199024"/>
    </source>
</evidence>
<accession>A0A1I6LZR3</accession>
<keyword evidence="2" id="KW-1185">Reference proteome</keyword>
<protein>
    <submittedName>
        <fullName evidence="1">Uncharacterized protein</fullName>
    </submittedName>
</protein>
<dbReference type="STRING" id="474950.SAMN05421771_1564"/>
<dbReference type="AlphaFoldDB" id="A0A1I6LZR3"/>